<sequence>MIQMLELQELIQEDESTLFQLYVASRKGEFANLGWSECEIENLLQVQYTAQQNSYQQLFPQAKMDMVKHKNIPIGRMITNTTQHALHLVDIFIIPEYRGKEFGTALLRILQDRASKRALPIQLQVLMGNPAQRLYERCGFYVTAEQAPSLTMQWEDRQTTR</sequence>
<gene>
    <name evidence="2" type="ORF">J2S11_002095</name>
</gene>
<dbReference type="SUPFAM" id="SSF55729">
    <property type="entry name" value="Acyl-CoA N-acyltransferases (Nat)"/>
    <property type="match status" value="1"/>
</dbReference>
<dbReference type="Pfam" id="PF00583">
    <property type="entry name" value="Acetyltransf_1"/>
    <property type="match status" value="1"/>
</dbReference>
<comment type="caution">
    <text evidence="2">The sequence shown here is derived from an EMBL/GenBank/DDBJ whole genome shotgun (WGS) entry which is preliminary data.</text>
</comment>
<dbReference type="PROSITE" id="PS51186">
    <property type="entry name" value="GNAT"/>
    <property type="match status" value="1"/>
</dbReference>
<dbReference type="EMBL" id="JAUSTY010000007">
    <property type="protein sequence ID" value="MDQ0166194.1"/>
    <property type="molecule type" value="Genomic_DNA"/>
</dbReference>
<accession>A0ABT9VYX5</accession>
<dbReference type="InterPro" id="IPR016181">
    <property type="entry name" value="Acyl_CoA_acyltransferase"/>
</dbReference>
<name>A0ABT9VYX5_9BACI</name>
<dbReference type="CDD" id="cd04301">
    <property type="entry name" value="NAT_SF"/>
    <property type="match status" value="1"/>
</dbReference>
<reference evidence="2 3" key="1">
    <citation type="submission" date="2023-07" db="EMBL/GenBank/DDBJ databases">
        <title>Genomic Encyclopedia of Type Strains, Phase IV (KMG-IV): sequencing the most valuable type-strain genomes for metagenomic binning, comparative biology and taxonomic classification.</title>
        <authorList>
            <person name="Goeker M."/>
        </authorList>
    </citation>
    <scope>NUCLEOTIDE SEQUENCE [LARGE SCALE GENOMIC DNA]</scope>
    <source>
        <strain evidence="2 3">DSM 12751</strain>
    </source>
</reference>
<organism evidence="2 3">
    <name type="scientific">Caldalkalibacillus horti</name>
    <dbReference type="NCBI Taxonomy" id="77523"/>
    <lineage>
        <taxon>Bacteria</taxon>
        <taxon>Bacillati</taxon>
        <taxon>Bacillota</taxon>
        <taxon>Bacilli</taxon>
        <taxon>Bacillales</taxon>
        <taxon>Bacillaceae</taxon>
        <taxon>Caldalkalibacillus</taxon>
    </lineage>
</organism>
<evidence type="ECO:0000313" key="2">
    <source>
        <dbReference type="EMBL" id="MDQ0166194.1"/>
    </source>
</evidence>
<dbReference type="Proteomes" id="UP001235840">
    <property type="component" value="Unassembled WGS sequence"/>
</dbReference>
<feature type="domain" description="N-acetyltransferase" evidence="1">
    <location>
        <begin position="5"/>
        <end position="157"/>
    </location>
</feature>
<keyword evidence="3" id="KW-1185">Reference proteome</keyword>
<protein>
    <submittedName>
        <fullName evidence="2">Ribosomal protein S18 acetylase RimI-like enzyme</fullName>
    </submittedName>
</protein>
<evidence type="ECO:0000313" key="3">
    <source>
        <dbReference type="Proteomes" id="UP001235840"/>
    </source>
</evidence>
<evidence type="ECO:0000259" key="1">
    <source>
        <dbReference type="PROSITE" id="PS51186"/>
    </source>
</evidence>
<dbReference type="Gene3D" id="3.40.630.30">
    <property type="match status" value="1"/>
</dbReference>
<dbReference type="InterPro" id="IPR000182">
    <property type="entry name" value="GNAT_dom"/>
</dbReference>
<proteinExistence type="predicted"/>